<dbReference type="SMART" id="SM00849">
    <property type="entry name" value="Lactamase_B"/>
    <property type="match status" value="1"/>
</dbReference>
<feature type="domain" description="Metallo-beta-lactamase" evidence="2">
    <location>
        <begin position="18"/>
        <end position="220"/>
    </location>
</feature>
<keyword evidence="4" id="KW-1185">Reference proteome</keyword>
<gene>
    <name evidence="3" type="ORF">SAMN05421819_2208</name>
</gene>
<feature type="region of interest" description="Disordered" evidence="1">
    <location>
        <begin position="96"/>
        <end position="122"/>
    </location>
</feature>
<feature type="compositionally biased region" description="Basic and acidic residues" evidence="1">
    <location>
        <begin position="96"/>
        <end position="112"/>
    </location>
</feature>
<evidence type="ECO:0000256" key="1">
    <source>
        <dbReference type="SAM" id="MobiDB-lite"/>
    </source>
</evidence>
<organism evidence="3 4">
    <name type="scientific">Bryocella elongata</name>
    <dbReference type="NCBI Taxonomy" id="863522"/>
    <lineage>
        <taxon>Bacteria</taxon>
        <taxon>Pseudomonadati</taxon>
        <taxon>Acidobacteriota</taxon>
        <taxon>Terriglobia</taxon>
        <taxon>Terriglobales</taxon>
        <taxon>Acidobacteriaceae</taxon>
        <taxon>Bryocella</taxon>
    </lineage>
</organism>
<reference evidence="3 4" key="1">
    <citation type="submission" date="2016-10" db="EMBL/GenBank/DDBJ databases">
        <authorList>
            <person name="de Groot N.N."/>
        </authorList>
    </citation>
    <scope>NUCLEOTIDE SEQUENCE [LARGE SCALE GENOMIC DNA]</scope>
    <source>
        <strain evidence="3 4">DSM 22489</strain>
    </source>
</reference>
<evidence type="ECO:0000313" key="3">
    <source>
        <dbReference type="EMBL" id="SEG20977.1"/>
    </source>
</evidence>
<dbReference type="Gene3D" id="3.60.15.10">
    <property type="entry name" value="Ribonuclease Z/Hydroxyacylglutathione hydrolase-like"/>
    <property type="match status" value="1"/>
</dbReference>
<dbReference type="SUPFAM" id="SSF56281">
    <property type="entry name" value="Metallo-hydrolase/oxidoreductase"/>
    <property type="match status" value="1"/>
</dbReference>
<dbReference type="PANTHER" id="PTHR42951:SF9">
    <property type="entry name" value="METAL-DEPENDENT HYDROLASE"/>
    <property type="match status" value="1"/>
</dbReference>
<dbReference type="InterPro" id="IPR050855">
    <property type="entry name" value="NDM-1-like"/>
</dbReference>
<dbReference type="InterPro" id="IPR036866">
    <property type="entry name" value="RibonucZ/Hydroxyglut_hydro"/>
</dbReference>
<dbReference type="PANTHER" id="PTHR42951">
    <property type="entry name" value="METALLO-BETA-LACTAMASE DOMAIN-CONTAINING"/>
    <property type="match status" value="1"/>
</dbReference>
<name>A0A1H5YBF0_9BACT</name>
<evidence type="ECO:0000259" key="2">
    <source>
        <dbReference type="SMART" id="SM00849"/>
    </source>
</evidence>
<protein>
    <submittedName>
        <fullName evidence="3">Glyoxylase, beta-lactamase superfamily II</fullName>
    </submittedName>
</protein>
<accession>A0A1H5YBF0</accession>
<proteinExistence type="predicted"/>
<dbReference type="CDD" id="cd07721">
    <property type="entry name" value="yflN-like_MBL-fold"/>
    <property type="match status" value="1"/>
</dbReference>
<evidence type="ECO:0000313" key="4">
    <source>
        <dbReference type="Proteomes" id="UP000236728"/>
    </source>
</evidence>
<dbReference type="Proteomes" id="UP000236728">
    <property type="component" value="Unassembled WGS sequence"/>
</dbReference>
<sequence>MRIREVSDHAFQLTRMGLVNCYLLRESDGYTLIDTGIGGSAEAILVAARKLGVAMEIQRVLLTHAHADHIGSLDQLCHLLGNADVAIGAREARLLPKKPAQDRSRDENEPQGKLKGMYPGATSQPTHLVSDGELYGSLRCLATPGHTPGHFSFLDERDGTLYCGDAMTTVGGHLHISGWAPWYFPLPNFATWDKPTNLETARKLFELASLTQMEQVAPGHGPVCPLNSKILAVAIVEAEHTQS</sequence>
<dbReference type="OrthoDB" id="9802248at2"/>
<dbReference type="EMBL" id="FNVA01000003">
    <property type="protein sequence ID" value="SEG20977.1"/>
    <property type="molecule type" value="Genomic_DNA"/>
</dbReference>
<dbReference type="AlphaFoldDB" id="A0A1H5YBF0"/>
<dbReference type="RefSeq" id="WP_103933081.1">
    <property type="nucleotide sequence ID" value="NZ_FNVA01000003.1"/>
</dbReference>
<dbReference type="InterPro" id="IPR001279">
    <property type="entry name" value="Metallo-B-lactamas"/>
</dbReference>
<dbReference type="Pfam" id="PF00753">
    <property type="entry name" value="Lactamase_B"/>
    <property type="match status" value="1"/>
</dbReference>